<feature type="compositionally biased region" description="Basic and acidic residues" evidence="3">
    <location>
        <begin position="829"/>
        <end position="844"/>
    </location>
</feature>
<reference evidence="6 7" key="1">
    <citation type="submission" date="2019-02" db="EMBL/GenBank/DDBJ databases">
        <title>Genome sequencing of the rare red list fungi Dentipellis fragilis.</title>
        <authorList>
            <person name="Buettner E."/>
            <person name="Kellner H."/>
        </authorList>
    </citation>
    <scope>NUCLEOTIDE SEQUENCE [LARGE SCALE GENOMIC DNA]</scope>
    <source>
        <strain evidence="6 7">DSM 105465</strain>
    </source>
</reference>
<dbReference type="CDD" id="cd12148">
    <property type="entry name" value="fungal_TF_MHR"/>
    <property type="match status" value="1"/>
</dbReference>
<dbReference type="CDD" id="cd15486">
    <property type="entry name" value="ZIP_Sip4"/>
    <property type="match status" value="1"/>
</dbReference>
<feature type="region of interest" description="Disordered" evidence="3">
    <location>
        <begin position="1"/>
        <end position="24"/>
    </location>
</feature>
<dbReference type="EMBL" id="SEOQ01000528">
    <property type="protein sequence ID" value="TFY61087.1"/>
    <property type="molecule type" value="Genomic_DNA"/>
</dbReference>
<keyword evidence="7" id="KW-1185">Reference proteome</keyword>
<feature type="compositionally biased region" description="Basic and acidic residues" evidence="3">
    <location>
        <begin position="692"/>
        <end position="701"/>
    </location>
</feature>
<evidence type="ECO:0008006" key="8">
    <source>
        <dbReference type="Google" id="ProtNLM"/>
    </source>
</evidence>
<dbReference type="InterPro" id="IPR036864">
    <property type="entry name" value="Zn2-C6_fun-type_DNA-bd_sf"/>
</dbReference>
<feature type="domain" description="Zn(2)-C6 fungal-type" evidence="4">
    <location>
        <begin position="22"/>
        <end position="67"/>
    </location>
</feature>
<name>A0A4Y9YHL6_9AGAM</name>
<evidence type="ECO:0000256" key="3">
    <source>
        <dbReference type="SAM" id="MobiDB-lite"/>
    </source>
</evidence>
<dbReference type="PANTHER" id="PTHR46910:SF38">
    <property type="entry name" value="ZN(2)-C6 FUNGAL-TYPE DOMAIN-CONTAINING PROTEIN"/>
    <property type="match status" value="1"/>
</dbReference>
<dbReference type="SMART" id="SM00066">
    <property type="entry name" value="GAL4"/>
    <property type="match status" value="1"/>
</dbReference>
<feature type="compositionally biased region" description="Low complexity" evidence="3">
    <location>
        <begin position="793"/>
        <end position="814"/>
    </location>
</feature>
<dbReference type="InterPro" id="IPR050987">
    <property type="entry name" value="AtrR-like"/>
</dbReference>
<dbReference type="GO" id="GO:0006351">
    <property type="term" value="P:DNA-templated transcription"/>
    <property type="evidence" value="ECO:0007669"/>
    <property type="project" value="InterPro"/>
</dbReference>
<gene>
    <name evidence="6" type="ORF">EVG20_g7194</name>
</gene>
<keyword evidence="2" id="KW-0539">Nucleus</keyword>
<dbReference type="GO" id="GO:0003677">
    <property type="term" value="F:DNA binding"/>
    <property type="evidence" value="ECO:0007669"/>
    <property type="project" value="InterPro"/>
</dbReference>
<feature type="domain" description="Xylanolytic transcriptional activator regulatory" evidence="5">
    <location>
        <begin position="366"/>
        <end position="439"/>
    </location>
</feature>
<evidence type="ECO:0000259" key="5">
    <source>
        <dbReference type="SMART" id="SM00906"/>
    </source>
</evidence>
<dbReference type="Pfam" id="PF04082">
    <property type="entry name" value="Fungal_trans"/>
    <property type="match status" value="1"/>
</dbReference>
<dbReference type="PANTHER" id="PTHR46910">
    <property type="entry name" value="TRANSCRIPTION FACTOR PDR1"/>
    <property type="match status" value="1"/>
</dbReference>
<keyword evidence="1" id="KW-0479">Metal-binding</keyword>
<dbReference type="STRING" id="205917.A0A4Y9YHL6"/>
<sequence length="866" mass="96732">MSSADDEPNNSGNLAGQNTKKRRVQRACDACRRKKSEGNQTPGSKCSTCIEYDVECTYLGVARKRGPPKGYVESLETRLEKMEALLQRLCPDADFSQELDVQLDREGLARDRLNARGPLHPTMLPGTRAAARTYTPPRLNSPAPAGGSGARSSPTDDTEELDPSDDEYAQDLLLQERIHSMQIDPMHKRFVGKSSGVRLVRTAMDMKSQYSGVNKKVDVHNMARRPQFWRLNPWERNVVHDEKKHFAFPEPDLLESLVNLYFKHINVLFPLLHRPTFNAAIAEDLHHRDENFAGVLLLLCACASRYSDDERVLLDGTDSWRSAGWAWFSQVQTVRKALLSAPCLYDLQMYSLSVLYLQGCSGQNACWAMAGIGIRVAQDVGAHRRKVYNPTRTVEDELWKRAFWVLVVLDRMMSAGLGRPCAIQEEDFDIDLPAECDDEYWTHPDPEQAFKQPAGKETYMSYFICFLKLNQILAFALRTIYCINKSKILLGFVGQKWEQHIVAELDSALNKWIDSVPDHLRWDPTREDDTFFLQSASLYSLYYHLQILIHRPFIPSPRKPSPLSFPSLAICTNAARSCSHVVDVQRRRSSAVPLALFQNNPPLVQLPVFTSAIVLLLSVWGVKRSGISINSAREMEDVHKCMRVLKDAESKYESSTFFISLFLSLISYRDVLYEIASVGDLPLPQPSPASSSKREREHDTDDTNEPSTSTRAASAPGPGPRSIAGSQRASCANSLFRGAEPPAAAAGSEYPYAHLPMHTEELGRMPVYQDAVPAYASSLSSADVNAHSHAAASVTSTSTAGNNNSNNNNNNNNDWYMPAASDAPGPECGRGRADEHEHEHDHGYGRLRGLVSRRPARERDDLPAGL</sequence>
<evidence type="ECO:0000313" key="7">
    <source>
        <dbReference type="Proteomes" id="UP000298327"/>
    </source>
</evidence>
<protein>
    <recommendedName>
        <fullName evidence="8">Zn(2)-C6 fungal-type domain-containing protein</fullName>
    </recommendedName>
</protein>
<proteinExistence type="predicted"/>
<accession>A0A4Y9YHL6</accession>
<dbReference type="OrthoDB" id="4456959at2759"/>
<evidence type="ECO:0000259" key="4">
    <source>
        <dbReference type="SMART" id="SM00066"/>
    </source>
</evidence>
<evidence type="ECO:0000256" key="2">
    <source>
        <dbReference type="ARBA" id="ARBA00023242"/>
    </source>
</evidence>
<feature type="region of interest" description="Disordered" evidence="3">
    <location>
        <begin position="683"/>
        <end position="729"/>
    </location>
</feature>
<dbReference type="SUPFAM" id="SSF57701">
    <property type="entry name" value="Zn2/Cys6 DNA-binding domain"/>
    <property type="match status" value="1"/>
</dbReference>
<dbReference type="GO" id="GO:0000981">
    <property type="term" value="F:DNA-binding transcription factor activity, RNA polymerase II-specific"/>
    <property type="evidence" value="ECO:0007669"/>
    <property type="project" value="InterPro"/>
</dbReference>
<comment type="caution">
    <text evidence="6">The sequence shown here is derived from an EMBL/GenBank/DDBJ whole genome shotgun (WGS) entry which is preliminary data.</text>
</comment>
<feature type="region of interest" description="Disordered" evidence="3">
    <location>
        <begin position="793"/>
        <end position="866"/>
    </location>
</feature>
<evidence type="ECO:0000313" key="6">
    <source>
        <dbReference type="EMBL" id="TFY61087.1"/>
    </source>
</evidence>
<dbReference type="GO" id="GO:0008270">
    <property type="term" value="F:zinc ion binding"/>
    <property type="evidence" value="ECO:0007669"/>
    <property type="project" value="InterPro"/>
</dbReference>
<dbReference type="CDD" id="cd00067">
    <property type="entry name" value="GAL4"/>
    <property type="match status" value="1"/>
</dbReference>
<feature type="compositionally biased region" description="Polar residues" evidence="3">
    <location>
        <begin position="9"/>
        <end position="18"/>
    </location>
</feature>
<dbReference type="InterPro" id="IPR007219">
    <property type="entry name" value="XnlR_reg_dom"/>
</dbReference>
<dbReference type="SMART" id="SM00906">
    <property type="entry name" value="Fungal_trans"/>
    <property type="match status" value="1"/>
</dbReference>
<dbReference type="Gene3D" id="4.10.240.10">
    <property type="entry name" value="Zn(2)-C6 fungal-type DNA-binding domain"/>
    <property type="match status" value="1"/>
</dbReference>
<organism evidence="6 7">
    <name type="scientific">Dentipellis fragilis</name>
    <dbReference type="NCBI Taxonomy" id="205917"/>
    <lineage>
        <taxon>Eukaryota</taxon>
        <taxon>Fungi</taxon>
        <taxon>Dikarya</taxon>
        <taxon>Basidiomycota</taxon>
        <taxon>Agaricomycotina</taxon>
        <taxon>Agaricomycetes</taxon>
        <taxon>Russulales</taxon>
        <taxon>Hericiaceae</taxon>
        <taxon>Dentipellis</taxon>
    </lineage>
</organism>
<feature type="region of interest" description="Disordered" evidence="3">
    <location>
        <begin position="115"/>
        <end position="163"/>
    </location>
</feature>
<feature type="compositionally biased region" description="Basic and acidic residues" evidence="3">
    <location>
        <begin position="855"/>
        <end position="866"/>
    </location>
</feature>
<dbReference type="AlphaFoldDB" id="A0A4Y9YHL6"/>
<dbReference type="InterPro" id="IPR001138">
    <property type="entry name" value="Zn2Cys6_DnaBD"/>
</dbReference>
<dbReference type="Proteomes" id="UP000298327">
    <property type="component" value="Unassembled WGS sequence"/>
</dbReference>
<evidence type="ECO:0000256" key="1">
    <source>
        <dbReference type="ARBA" id="ARBA00022723"/>
    </source>
</evidence>